<sequence length="146" mass="17213">MSIFPFTQDVPELEERAAQELPVFRELAYDYENNCLKRKGGKTYLVEKDEAVRVWIYKALLTRRFVWPAYTHAYGSELEAVIGYSNNRDILDSEVKRYITETLMVNPYIQELSGFRFEHRGSEMTVAFDVTTVYGRFTHETEVYNE</sequence>
<dbReference type="Pfam" id="PF10934">
    <property type="entry name" value="Sheath_initiator"/>
    <property type="match status" value="1"/>
</dbReference>
<dbReference type="AlphaFoldDB" id="A0AAE3AUS6"/>
<organism evidence="1 2">
    <name type="scientific">Gallintestinimicrobium propionicum</name>
    <dbReference type="NCBI Taxonomy" id="2981770"/>
    <lineage>
        <taxon>Bacteria</taxon>
        <taxon>Bacillati</taxon>
        <taxon>Bacillota</taxon>
        <taxon>Clostridia</taxon>
        <taxon>Lachnospirales</taxon>
        <taxon>Lachnospiraceae</taxon>
        <taxon>Gallintestinimicrobium</taxon>
    </lineage>
</organism>
<dbReference type="InterPro" id="IPR020288">
    <property type="entry name" value="Sheath_initiator"/>
</dbReference>
<proteinExistence type="predicted"/>
<gene>
    <name evidence="1" type="ORF">LKD45_11000</name>
</gene>
<comment type="caution">
    <text evidence="1">The sequence shown here is derived from an EMBL/GenBank/DDBJ whole genome shotgun (WGS) entry which is preliminary data.</text>
</comment>
<reference evidence="1 2" key="1">
    <citation type="submission" date="2021-10" db="EMBL/GenBank/DDBJ databases">
        <title>Anaerobic single-cell dispensing facilitates the cultivation of human gut bacteria.</title>
        <authorList>
            <person name="Afrizal A."/>
        </authorList>
    </citation>
    <scope>NUCLEOTIDE SEQUENCE [LARGE SCALE GENOMIC DNA]</scope>
    <source>
        <strain evidence="1 2">CLA-AA-H244</strain>
    </source>
</reference>
<dbReference type="RefSeq" id="WP_308728559.1">
    <property type="nucleotide sequence ID" value="NZ_JAJEQF010000029.1"/>
</dbReference>
<accession>A0AAE3AUS6</accession>
<protein>
    <submittedName>
        <fullName evidence="1">DUF2634 domain-containing protein</fullName>
    </submittedName>
</protein>
<dbReference type="Proteomes" id="UP001199355">
    <property type="component" value="Unassembled WGS sequence"/>
</dbReference>
<evidence type="ECO:0000313" key="1">
    <source>
        <dbReference type="EMBL" id="MCC2168208.1"/>
    </source>
</evidence>
<keyword evidence="2" id="KW-1185">Reference proteome</keyword>
<dbReference type="EMBL" id="JAJEQF010000029">
    <property type="protein sequence ID" value="MCC2168208.1"/>
    <property type="molecule type" value="Genomic_DNA"/>
</dbReference>
<evidence type="ECO:0000313" key="2">
    <source>
        <dbReference type="Proteomes" id="UP001199355"/>
    </source>
</evidence>
<name>A0AAE3AUS6_9FIRM</name>